<dbReference type="InterPro" id="IPR030678">
    <property type="entry name" value="Peptide/Ni-bd"/>
</dbReference>
<dbReference type="InterPro" id="IPR039424">
    <property type="entry name" value="SBP_5"/>
</dbReference>
<dbReference type="Gene3D" id="3.40.190.10">
    <property type="entry name" value="Periplasmic binding protein-like II"/>
    <property type="match status" value="1"/>
</dbReference>
<evidence type="ECO:0000259" key="2">
    <source>
        <dbReference type="Pfam" id="PF00496"/>
    </source>
</evidence>
<feature type="chain" id="PRO_5039721010" evidence="1">
    <location>
        <begin position="30"/>
        <end position="536"/>
    </location>
</feature>
<dbReference type="Proteomes" id="UP000515708">
    <property type="component" value="Chromosome"/>
</dbReference>
<dbReference type="PANTHER" id="PTHR30290">
    <property type="entry name" value="PERIPLASMIC BINDING COMPONENT OF ABC TRANSPORTER"/>
    <property type="match status" value="1"/>
</dbReference>
<organism evidence="3 4">
    <name type="scientific">Microbacterium esteraromaticum</name>
    <dbReference type="NCBI Taxonomy" id="57043"/>
    <lineage>
        <taxon>Bacteria</taxon>
        <taxon>Bacillati</taxon>
        <taxon>Actinomycetota</taxon>
        <taxon>Actinomycetes</taxon>
        <taxon>Micrococcales</taxon>
        <taxon>Microbacteriaceae</taxon>
        <taxon>Microbacterium</taxon>
    </lineage>
</organism>
<accession>A0A7D7WFD6</accession>
<dbReference type="EMBL" id="CP043732">
    <property type="protein sequence ID" value="QMU96831.1"/>
    <property type="molecule type" value="Genomic_DNA"/>
</dbReference>
<dbReference type="GO" id="GO:1904680">
    <property type="term" value="F:peptide transmembrane transporter activity"/>
    <property type="evidence" value="ECO:0007669"/>
    <property type="project" value="TreeGrafter"/>
</dbReference>
<dbReference type="AlphaFoldDB" id="A0A7D7WFD6"/>
<dbReference type="InterPro" id="IPR000914">
    <property type="entry name" value="SBP_5_dom"/>
</dbReference>
<dbReference type="SUPFAM" id="SSF53850">
    <property type="entry name" value="Periplasmic binding protein-like II"/>
    <property type="match status" value="1"/>
</dbReference>
<dbReference type="Pfam" id="PF00496">
    <property type="entry name" value="SBP_bac_5"/>
    <property type="match status" value="1"/>
</dbReference>
<evidence type="ECO:0000256" key="1">
    <source>
        <dbReference type="SAM" id="SignalP"/>
    </source>
</evidence>
<dbReference type="PIRSF" id="PIRSF002741">
    <property type="entry name" value="MppA"/>
    <property type="match status" value="1"/>
</dbReference>
<dbReference type="GO" id="GO:0015833">
    <property type="term" value="P:peptide transport"/>
    <property type="evidence" value="ECO:0007669"/>
    <property type="project" value="TreeGrafter"/>
</dbReference>
<name>A0A7D7WFD6_9MICO</name>
<dbReference type="PANTHER" id="PTHR30290:SF83">
    <property type="entry name" value="ABC TRANSPORTER SUBSTRATE-BINDING PROTEIN"/>
    <property type="match status" value="1"/>
</dbReference>
<dbReference type="GO" id="GO:0043190">
    <property type="term" value="C:ATP-binding cassette (ABC) transporter complex"/>
    <property type="evidence" value="ECO:0007669"/>
    <property type="project" value="InterPro"/>
</dbReference>
<feature type="domain" description="Solute-binding protein family 5" evidence="2">
    <location>
        <begin position="84"/>
        <end position="455"/>
    </location>
</feature>
<dbReference type="RefSeq" id="WP_182255687.1">
    <property type="nucleotide sequence ID" value="NZ_CP043732.1"/>
</dbReference>
<dbReference type="PROSITE" id="PS51257">
    <property type="entry name" value="PROKAR_LIPOPROTEIN"/>
    <property type="match status" value="1"/>
</dbReference>
<sequence length="536" mass="56701">MKSSTQRRHRLVVATAAAAGVALALSACSASPGEAGVSGDAILTVGIQKPTSLIPGNSSGLFANTVVGALFDGLVDYDPDTGEVRNLVAKSIETDDQKVWRITIADGWTFHNGEAVDAESFARAWNAAVDPDNAWAQGDQFSNIEGYDAVAPAEGEPTAETLSGVVVEDSSHLTVTLKAPNSQFPYLLGRPYYSPIPAEALTDAEAFAQQPIGNGPYRLSEPWTGGDQIPTVVFDEYAGTAPANDGVTFRIYTGNDVAYTDYQAGAVDIVTLNPADIPQAEAAAPDLVRRMAVDDWRNYLSLPTYLPGYDNADIRRALSMAIDRQAIIDSLLDGEAHVATDYDIPASVGYRDDACGADCEFDPEEAKRLWDAAGGIDGELAITSVTGTGREVWAEAIANQWSKTFGVDVKIKQVASENTWSGILGKEVQTPVALGAPANYPSPLDTLGPSYSSHGSVNGSFYANPEFDSLLDAAAGAPGLDEQLAQYAAAKDLLVRDTASILLWTYPSTFAVSERASSWVPDPFNKGQFAGVELAG</sequence>
<dbReference type="CDD" id="cd00995">
    <property type="entry name" value="PBP2_NikA_DppA_OppA_like"/>
    <property type="match status" value="1"/>
</dbReference>
<keyword evidence="1" id="KW-0732">Signal</keyword>
<evidence type="ECO:0000313" key="3">
    <source>
        <dbReference type="EMBL" id="QMU96831.1"/>
    </source>
</evidence>
<dbReference type="Gene3D" id="3.10.105.10">
    <property type="entry name" value="Dipeptide-binding Protein, Domain 3"/>
    <property type="match status" value="1"/>
</dbReference>
<dbReference type="Gene3D" id="3.90.76.10">
    <property type="entry name" value="Dipeptide-binding Protein, Domain 1"/>
    <property type="match status" value="1"/>
</dbReference>
<feature type="signal peptide" evidence="1">
    <location>
        <begin position="1"/>
        <end position="29"/>
    </location>
</feature>
<proteinExistence type="predicted"/>
<gene>
    <name evidence="3" type="ORF">FVO59_06040</name>
</gene>
<protein>
    <submittedName>
        <fullName evidence="3">ABC transporter substrate-binding protein</fullName>
    </submittedName>
</protein>
<dbReference type="GO" id="GO:0042597">
    <property type="term" value="C:periplasmic space"/>
    <property type="evidence" value="ECO:0007669"/>
    <property type="project" value="UniProtKB-ARBA"/>
</dbReference>
<evidence type="ECO:0000313" key="4">
    <source>
        <dbReference type="Proteomes" id="UP000515708"/>
    </source>
</evidence>
<reference evidence="3 4" key="1">
    <citation type="journal article" date="2020" name="Front. Microbiol.">
        <title>Design of Bacterial Strain-Specific qPCR Assays Using NGS Data and Publicly Available Resources and Its Application to Track Biocontrol Strains.</title>
        <authorList>
            <person name="Hernandez I."/>
            <person name="Sant C."/>
            <person name="Martinez R."/>
            <person name="Fernandez C."/>
        </authorList>
    </citation>
    <scope>NUCLEOTIDE SEQUENCE [LARGE SCALE GENOMIC DNA]</scope>
    <source>
        <strain evidence="3 4">B24</strain>
    </source>
</reference>